<sequence>MLFFDSKAAVVLLGFSPSGFLVNILGVNKCRLSWSLVLESFQQPLINRHLIYCLGDLILEFLDISDSVEEPAPTTSASDSPGSLKRMAVST</sequence>
<evidence type="ECO:0000256" key="1">
    <source>
        <dbReference type="SAM" id="MobiDB-lite"/>
    </source>
</evidence>
<name>A0AAW0H344_MYOGA</name>
<dbReference type="GO" id="GO:0035091">
    <property type="term" value="F:phosphatidylinositol binding"/>
    <property type="evidence" value="ECO:0007669"/>
    <property type="project" value="TreeGrafter"/>
</dbReference>
<comment type="caution">
    <text evidence="2">The sequence shown here is derived from an EMBL/GenBank/DDBJ whole genome shotgun (WGS) entry which is preliminary data.</text>
</comment>
<protein>
    <submittedName>
        <fullName evidence="2">Uncharacterized protein</fullName>
    </submittedName>
</protein>
<reference evidence="2 3" key="1">
    <citation type="journal article" date="2023" name="bioRxiv">
        <title>Conserved and derived expression patterns and positive selection on dental genes reveal complex evolutionary context of ever-growing rodent molars.</title>
        <authorList>
            <person name="Calamari Z.T."/>
            <person name="Song A."/>
            <person name="Cohen E."/>
            <person name="Akter M."/>
            <person name="Roy R.D."/>
            <person name="Hallikas O."/>
            <person name="Christensen M.M."/>
            <person name="Li P."/>
            <person name="Marangoni P."/>
            <person name="Jernvall J."/>
            <person name="Klein O.D."/>
        </authorList>
    </citation>
    <scope>NUCLEOTIDE SEQUENCE [LARGE SCALE GENOMIC DNA]</scope>
    <source>
        <strain evidence="2">V071</strain>
    </source>
</reference>
<evidence type="ECO:0000313" key="3">
    <source>
        <dbReference type="Proteomes" id="UP001488838"/>
    </source>
</evidence>
<proteinExistence type="predicted"/>
<dbReference type="PANTHER" id="PTHR22775">
    <property type="entry name" value="SORTING NEXIN"/>
    <property type="match status" value="1"/>
</dbReference>
<accession>A0AAW0H344</accession>
<dbReference type="PANTHER" id="PTHR22775:SF31">
    <property type="entry name" value="SORTING NEXIN-19"/>
    <property type="match status" value="1"/>
</dbReference>
<dbReference type="EMBL" id="JBBHLL010001664">
    <property type="protein sequence ID" value="KAK7795846.1"/>
    <property type="molecule type" value="Genomic_DNA"/>
</dbReference>
<organism evidence="2 3">
    <name type="scientific">Myodes glareolus</name>
    <name type="common">Bank vole</name>
    <name type="synonym">Clethrionomys glareolus</name>
    <dbReference type="NCBI Taxonomy" id="447135"/>
    <lineage>
        <taxon>Eukaryota</taxon>
        <taxon>Metazoa</taxon>
        <taxon>Chordata</taxon>
        <taxon>Craniata</taxon>
        <taxon>Vertebrata</taxon>
        <taxon>Euteleostomi</taxon>
        <taxon>Mammalia</taxon>
        <taxon>Eutheria</taxon>
        <taxon>Euarchontoglires</taxon>
        <taxon>Glires</taxon>
        <taxon>Rodentia</taxon>
        <taxon>Myomorpha</taxon>
        <taxon>Muroidea</taxon>
        <taxon>Cricetidae</taxon>
        <taxon>Arvicolinae</taxon>
        <taxon>Myodes</taxon>
    </lineage>
</organism>
<keyword evidence="3" id="KW-1185">Reference proteome</keyword>
<evidence type="ECO:0000313" key="2">
    <source>
        <dbReference type="EMBL" id="KAK7795846.1"/>
    </source>
</evidence>
<dbReference type="AlphaFoldDB" id="A0AAW0H344"/>
<gene>
    <name evidence="2" type="ORF">U0070_002983</name>
</gene>
<feature type="region of interest" description="Disordered" evidence="1">
    <location>
        <begin position="69"/>
        <end position="91"/>
    </location>
</feature>
<dbReference type="Proteomes" id="UP001488838">
    <property type="component" value="Unassembled WGS sequence"/>
</dbReference>